<feature type="transmembrane region" description="Helical" evidence="5">
    <location>
        <begin position="308"/>
        <end position="327"/>
    </location>
</feature>
<evidence type="ECO:0000313" key="8">
    <source>
        <dbReference type="Proteomes" id="UP001232750"/>
    </source>
</evidence>
<feature type="transmembrane region" description="Helical" evidence="5">
    <location>
        <begin position="178"/>
        <end position="203"/>
    </location>
</feature>
<name>A0ABT7DN72_9ACTN</name>
<organism evidence="7 8">
    <name type="scientific">Gordonibacter faecis</name>
    <dbReference type="NCBI Taxonomy" id="3047475"/>
    <lineage>
        <taxon>Bacteria</taxon>
        <taxon>Bacillati</taxon>
        <taxon>Actinomycetota</taxon>
        <taxon>Coriobacteriia</taxon>
        <taxon>Eggerthellales</taxon>
        <taxon>Eggerthellaceae</taxon>
        <taxon>Gordonibacter</taxon>
    </lineage>
</organism>
<dbReference type="PANTHER" id="PTHR43471:SF3">
    <property type="entry name" value="ABC TRANSPORTER PERMEASE PROTEIN NATB"/>
    <property type="match status" value="1"/>
</dbReference>
<evidence type="ECO:0000256" key="1">
    <source>
        <dbReference type="ARBA" id="ARBA00004141"/>
    </source>
</evidence>
<dbReference type="InterPro" id="IPR013525">
    <property type="entry name" value="ABC2_TM"/>
</dbReference>
<keyword evidence="3 5" id="KW-1133">Transmembrane helix</keyword>
<feature type="transmembrane region" description="Helical" evidence="5">
    <location>
        <begin position="358"/>
        <end position="378"/>
    </location>
</feature>
<dbReference type="RefSeq" id="WP_283832325.1">
    <property type="nucleotide sequence ID" value="NZ_JASJEU010000018.1"/>
</dbReference>
<dbReference type="Pfam" id="PF12698">
    <property type="entry name" value="ABC2_membrane_3"/>
    <property type="match status" value="1"/>
</dbReference>
<evidence type="ECO:0000313" key="7">
    <source>
        <dbReference type="EMBL" id="MDJ1650983.1"/>
    </source>
</evidence>
<evidence type="ECO:0000256" key="2">
    <source>
        <dbReference type="ARBA" id="ARBA00022692"/>
    </source>
</evidence>
<comment type="subcellular location">
    <subcellularLocation>
        <location evidence="1">Membrane</location>
        <topology evidence="1">Multi-pass membrane protein</topology>
    </subcellularLocation>
</comment>
<sequence>MRGSTLTIAKKELARFFANRVSAVVSIVLPGLLIFVMWTFMGDAMSTMFAPDETARPTVAVVNEPASIAGAAETAGIDIVPEAALPDAAQMRERIEAGEVRAFAVFPTDFDEAVAAYDPASGMPAPQVELYANSTDADSSHAATLFTALLDSYESSLSNRFDINAGGGTYELAEERDLASTIVVTIVPFMLIILLFTSVMSIAAESVAGEKERGTMATLLATPIRRRDIALGKLLAITLIGLLVAASSMIGIFASLPSMFGSAMVDLNVYGLVEYVEVALVIVSTTLVVVMLITIVSTLASSMKEASMYLTPVMILVMLVAVLGMFGGTQTDSWYYFIPLYNSVQCLNGILSFNFQPLNVVICIVTNLVVTGVGVLVLQRMFDSERLMFRR</sequence>
<feature type="transmembrane region" description="Helical" evidence="5">
    <location>
        <begin position="234"/>
        <end position="255"/>
    </location>
</feature>
<evidence type="ECO:0000256" key="5">
    <source>
        <dbReference type="SAM" id="Phobius"/>
    </source>
</evidence>
<gene>
    <name evidence="7" type="ORF">QNJ86_09245</name>
</gene>
<keyword evidence="4 5" id="KW-0472">Membrane</keyword>
<feature type="transmembrane region" description="Helical" evidence="5">
    <location>
        <begin position="21"/>
        <end position="41"/>
    </location>
</feature>
<dbReference type="PANTHER" id="PTHR43471">
    <property type="entry name" value="ABC TRANSPORTER PERMEASE"/>
    <property type="match status" value="1"/>
</dbReference>
<dbReference type="EMBL" id="JASJEU010000018">
    <property type="protein sequence ID" value="MDJ1650983.1"/>
    <property type="molecule type" value="Genomic_DNA"/>
</dbReference>
<keyword evidence="2 5" id="KW-0812">Transmembrane</keyword>
<comment type="caution">
    <text evidence="7">The sequence shown here is derived from an EMBL/GenBank/DDBJ whole genome shotgun (WGS) entry which is preliminary data.</text>
</comment>
<feature type="transmembrane region" description="Helical" evidence="5">
    <location>
        <begin position="275"/>
        <end position="296"/>
    </location>
</feature>
<protein>
    <submittedName>
        <fullName evidence="7">ABC transporter permease subunit</fullName>
    </submittedName>
</protein>
<dbReference type="Proteomes" id="UP001232750">
    <property type="component" value="Unassembled WGS sequence"/>
</dbReference>
<evidence type="ECO:0000256" key="3">
    <source>
        <dbReference type="ARBA" id="ARBA00022989"/>
    </source>
</evidence>
<evidence type="ECO:0000256" key="4">
    <source>
        <dbReference type="ARBA" id="ARBA00023136"/>
    </source>
</evidence>
<evidence type="ECO:0000259" key="6">
    <source>
        <dbReference type="Pfam" id="PF12698"/>
    </source>
</evidence>
<reference evidence="7 8" key="1">
    <citation type="submission" date="2023-05" db="EMBL/GenBank/DDBJ databases">
        <title>Gordonibacter KGMB12511T sp. nov., isolated from faeces of healthy Korean.</title>
        <authorList>
            <person name="Kim H.S."/>
            <person name="Kim J.-S."/>
            <person name="Suh M.K."/>
            <person name="Eom M.K."/>
            <person name="Do H.E."/>
            <person name="Lee J.-S."/>
        </authorList>
    </citation>
    <scope>NUCLEOTIDE SEQUENCE [LARGE SCALE GENOMIC DNA]</scope>
    <source>
        <strain evidence="7 8">KGMB12511</strain>
    </source>
</reference>
<feature type="domain" description="ABC-2 type transporter transmembrane" evidence="6">
    <location>
        <begin position="25"/>
        <end position="372"/>
    </location>
</feature>
<accession>A0ABT7DN72</accession>
<keyword evidence="8" id="KW-1185">Reference proteome</keyword>
<proteinExistence type="predicted"/>